<dbReference type="Pfam" id="PF17035">
    <property type="entry name" value="BET"/>
    <property type="match status" value="1"/>
</dbReference>
<dbReference type="EnsemblPlants" id="Kaladp0488s0013.1.v1.1">
    <property type="protein sequence ID" value="Kaladp0488s0013.1.v1.1"/>
    <property type="gene ID" value="Kaladp0488s0013.v1.1"/>
</dbReference>
<dbReference type="InterPro" id="IPR036427">
    <property type="entry name" value="Bromodomain-like_sf"/>
</dbReference>
<dbReference type="Proteomes" id="UP000594263">
    <property type="component" value="Unplaced"/>
</dbReference>
<protein>
    <recommendedName>
        <fullName evidence="10">Transcription factor GTE4</fullName>
    </recommendedName>
</protein>
<feature type="compositionally biased region" description="Polar residues" evidence="5">
    <location>
        <begin position="52"/>
        <end position="64"/>
    </location>
</feature>
<evidence type="ECO:0000256" key="5">
    <source>
        <dbReference type="SAM" id="MobiDB-lite"/>
    </source>
</evidence>
<feature type="compositionally biased region" description="Polar residues" evidence="5">
    <location>
        <begin position="627"/>
        <end position="637"/>
    </location>
</feature>
<evidence type="ECO:0000256" key="3">
    <source>
        <dbReference type="ARBA" id="ARBA00023163"/>
    </source>
</evidence>
<feature type="compositionally biased region" description="Low complexity" evidence="5">
    <location>
        <begin position="647"/>
        <end position="664"/>
    </location>
</feature>
<feature type="region of interest" description="Disordered" evidence="5">
    <location>
        <begin position="43"/>
        <end position="66"/>
    </location>
</feature>
<proteinExistence type="predicted"/>
<dbReference type="CDD" id="cd05506">
    <property type="entry name" value="Bromo_plant1"/>
    <property type="match status" value="1"/>
</dbReference>
<keyword evidence="1" id="KW-0805">Transcription regulation</keyword>
<evidence type="ECO:0000313" key="8">
    <source>
        <dbReference type="EnsemblPlants" id="Kaladp0488s0013.1.v1.1"/>
    </source>
</evidence>
<dbReference type="PROSITE" id="PS50014">
    <property type="entry name" value="BROMODOMAIN_2"/>
    <property type="match status" value="1"/>
</dbReference>
<evidence type="ECO:0000313" key="9">
    <source>
        <dbReference type="Proteomes" id="UP000594263"/>
    </source>
</evidence>
<dbReference type="InterPro" id="IPR027353">
    <property type="entry name" value="NET_dom"/>
</dbReference>
<dbReference type="SUPFAM" id="SSF47370">
    <property type="entry name" value="Bromodomain"/>
    <property type="match status" value="1"/>
</dbReference>
<dbReference type="InterPro" id="IPR037377">
    <property type="entry name" value="GTE_bromo"/>
</dbReference>
<dbReference type="Gramene" id="Kaladp0488s0013.1.v1.1">
    <property type="protein sequence ID" value="Kaladp0488s0013.1.v1.1"/>
    <property type="gene ID" value="Kaladp0488s0013.v1.1"/>
</dbReference>
<organism evidence="8 9">
    <name type="scientific">Kalanchoe fedtschenkoi</name>
    <name type="common">Lavender scallops</name>
    <name type="synonym">South American air plant</name>
    <dbReference type="NCBI Taxonomy" id="63787"/>
    <lineage>
        <taxon>Eukaryota</taxon>
        <taxon>Viridiplantae</taxon>
        <taxon>Streptophyta</taxon>
        <taxon>Embryophyta</taxon>
        <taxon>Tracheophyta</taxon>
        <taxon>Spermatophyta</taxon>
        <taxon>Magnoliopsida</taxon>
        <taxon>eudicotyledons</taxon>
        <taxon>Gunneridae</taxon>
        <taxon>Pentapetalae</taxon>
        <taxon>Saxifragales</taxon>
        <taxon>Crassulaceae</taxon>
        <taxon>Kalanchoe</taxon>
    </lineage>
</organism>
<dbReference type="PRINTS" id="PR00503">
    <property type="entry name" value="BROMODOMAIN"/>
</dbReference>
<evidence type="ECO:0000259" key="7">
    <source>
        <dbReference type="PROSITE" id="PS51525"/>
    </source>
</evidence>
<keyword evidence="3" id="KW-0804">Transcription</keyword>
<dbReference type="AlphaFoldDB" id="A0A7N0VA75"/>
<sequence>MASGTALSEEAGGYGGGIGAAEKQKWAETKVYRRRSFKGVKNSGVPCDRTIPETSTTPTINGDDNTIRNRKRNLVEDSNHGELSQQENNHIEVGDPTSNHVAGNGMIESEKVVSVPSSVKILPSENATLKHIQPETAVGVISDKELSPQQTDNVIPVSNNQPDMNGAPTPGFSSFESKFKVNIRSTSKSELCVLKRKLENELSSLRKVVKKMNSEGEQMVPEFVHSVVNNGLVISGASGNGFVTQVCSGTRSLGQVPYRPNIRPFNQLRVSVVENGLGMVDSMEREKRTPKANQFYRNSEFLLAKDKFPPAESNKKSKSNGKKSSGGEFGFGVGSKVYKSCSTLLEKLMKHKHGWVFNTPVDVQGLGLHDYFLIIKNPMDLGTVKTRLSKYWYKSPMEFAEDVRLTFRNAMLYNPKGQDVHIMAETLLKIFEDKWPDIELRYLRELRMAVDHDMGFPTPTSRRMNPFQSPVFPPVETRVFNRSESMPHPVNPKPRTLTPAPSFRTPALKKPKAKDVNKRDMTYDEKQKLSTNLQGLPSEKLDGIIQIIKKRSTALSQNDDEIEVDIDSVDTETLWELDRFVTNYKKSLSKNRRKAELANQMRADARQAMEKTTNPLQSVGPKETIAGNGNATASSPARGNDPAANASGSSSSSSSSSSGSSSSDSDSDSSSDESDAGQSPGT</sequence>
<dbReference type="Gene3D" id="1.20.920.10">
    <property type="entry name" value="Bromodomain-like"/>
    <property type="match status" value="1"/>
</dbReference>
<dbReference type="PROSITE" id="PS51525">
    <property type="entry name" value="NET"/>
    <property type="match status" value="1"/>
</dbReference>
<dbReference type="SMART" id="SM00297">
    <property type="entry name" value="BROMO"/>
    <property type="match status" value="1"/>
</dbReference>
<evidence type="ECO:0008006" key="10">
    <source>
        <dbReference type="Google" id="ProtNLM"/>
    </source>
</evidence>
<dbReference type="InterPro" id="IPR038336">
    <property type="entry name" value="NET_sf"/>
</dbReference>
<keyword evidence="2 4" id="KW-0103">Bromodomain</keyword>
<accession>A0A7N0VA75</accession>
<reference evidence="8" key="1">
    <citation type="submission" date="2021-01" db="UniProtKB">
        <authorList>
            <consortium name="EnsemblPlants"/>
        </authorList>
    </citation>
    <scope>IDENTIFICATION</scope>
</reference>
<feature type="region of interest" description="Disordered" evidence="5">
    <location>
        <begin position="588"/>
        <end position="682"/>
    </location>
</feature>
<evidence type="ECO:0000256" key="4">
    <source>
        <dbReference type="PROSITE-ProRule" id="PRU00035"/>
    </source>
</evidence>
<name>A0A7N0VA75_KALFE</name>
<dbReference type="Pfam" id="PF00439">
    <property type="entry name" value="Bromodomain"/>
    <property type="match status" value="1"/>
</dbReference>
<feature type="compositionally biased region" description="Acidic residues" evidence="5">
    <location>
        <begin position="665"/>
        <end position="675"/>
    </location>
</feature>
<feature type="domain" description="NET" evidence="7">
    <location>
        <begin position="511"/>
        <end position="592"/>
    </location>
</feature>
<dbReference type="InterPro" id="IPR001487">
    <property type="entry name" value="Bromodomain"/>
</dbReference>
<evidence type="ECO:0000256" key="1">
    <source>
        <dbReference type="ARBA" id="ARBA00023015"/>
    </source>
</evidence>
<feature type="region of interest" description="Disordered" evidence="5">
    <location>
        <begin position="1"/>
        <end position="25"/>
    </location>
</feature>
<feature type="domain" description="Bromo" evidence="6">
    <location>
        <begin position="349"/>
        <end position="421"/>
    </location>
</feature>
<dbReference type="Gene3D" id="1.20.1270.220">
    <property type="match status" value="1"/>
</dbReference>
<keyword evidence="9" id="KW-1185">Reference proteome</keyword>
<evidence type="ECO:0000259" key="6">
    <source>
        <dbReference type="PROSITE" id="PS50014"/>
    </source>
</evidence>
<evidence type="ECO:0000256" key="2">
    <source>
        <dbReference type="ARBA" id="ARBA00023117"/>
    </source>
</evidence>
<feature type="region of interest" description="Disordered" evidence="5">
    <location>
        <begin position="484"/>
        <end position="517"/>
    </location>
</feature>
<dbReference type="PANTHER" id="PTHR45926">
    <property type="entry name" value="OSJNBA0053K19.4 PROTEIN"/>
    <property type="match status" value="1"/>
</dbReference>